<evidence type="ECO:0000256" key="1">
    <source>
        <dbReference type="ARBA" id="ARBA00004141"/>
    </source>
</evidence>
<dbReference type="InterPro" id="IPR004853">
    <property type="entry name" value="Sugar_P_trans_dom"/>
</dbReference>
<accession>A0A835Y604</accession>
<feature type="transmembrane region" description="Helical" evidence="6">
    <location>
        <begin position="274"/>
        <end position="295"/>
    </location>
</feature>
<feature type="transmembrane region" description="Helical" evidence="6">
    <location>
        <begin position="141"/>
        <end position="160"/>
    </location>
</feature>
<gene>
    <name evidence="8" type="ORF">HYH03_005207</name>
</gene>
<sequence length="551" mass="56953">MTEASKTKSVKCLALILAWYVLSTGLSLYNKQLVGKDHGMFGKGAFPAPLFMSAVQFICQTMLAKATFATGLAQRTQNRRMPWSEYARLVIPNGVTTGLDIGFSNKSLVFINLSFYTMCKSTVPVFLLLFAFIWGIEKPSWGLAGVVFVIVSGLVLLVRGETKFDTLGFGLVMTASCLSGLRFTLTQVLLHGHASSAALGGPLEVLELLTPVMSITVLVFSLAWEELWDVLPNSPYFEGLEHSMLTLLVIAAGAVIAFLMVWTEYQVIKETSALTFMIAGTVKEVVTVLAAMLVMGDKLTAINGLGLVIVIIGVLLFNLYKYRKVKAADAPGYVSLETMSKDDDGKALGSATNGKRAESDDDELGPGKLPRRTHPAVLAGTGSSGVSPISAAAVAAAAAATSTGPLAVFATPLAHPAGGPPHSSHHAATGLLGRALGAGFGGRGATGSGGDALEMSPLMTTDKNTDEPNGWTPSADGAGGPSGMMDEDDAVVVSVGQSGGAPAAAMTLSGGGLTGPHRAASRGGRGLQAASAEATPLLPLPSGIGHSSGMR</sequence>
<dbReference type="InterPro" id="IPR050186">
    <property type="entry name" value="TPT_transporter"/>
</dbReference>
<evidence type="ECO:0000256" key="5">
    <source>
        <dbReference type="SAM" id="MobiDB-lite"/>
    </source>
</evidence>
<dbReference type="Pfam" id="PF03151">
    <property type="entry name" value="TPT"/>
    <property type="match status" value="1"/>
</dbReference>
<name>A0A835Y604_9CHLO</name>
<feature type="transmembrane region" description="Helical" evidence="6">
    <location>
        <begin position="50"/>
        <end position="73"/>
    </location>
</feature>
<organism evidence="8 9">
    <name type="scientific">Edaphochlamys debaryana</name>
    <dbReference type="NCBI Taxonomy" id="47281"/>
    <lineage>
        <taxon>Eukaryota</taxon>
        <taxon>Viridiplantae</taxon>
        <taxon>Chlorophyta</taxon>
        <taxon>core chlorophytes</taxon>
        <taxon>Chlorophyceae</taxon>
        <taxon>CS clade</taxon>
        <taxon>Chlamydomonadales</taxon>
        <taxon>Chlamydomonadales incertae sedis</taxon>
        <taxon>Edaphochlamys</taxon>
    </lineage>
</organism>
<proteinExistence type="predicted"/>
<feature type="transmembrane region" description="Helical" evidence="6">
    <location>
        <begin position="12"/>
        <end position="30"/>
    </location>
</feature>
<evidence type="ECO:0000259" key="7">
    <source>
        <dbReference type="Pfam" id="PF03151"/>
    </source>
</evidence>
<keyword evidence="4 6" id="KW-0472">Membrane</keyword>
<dbReference type="InterPro" id="IPR037185">
    <property type="entry name" value="EmrE-like"/>
</dbReference>
<feature type="transmembrane region" description="Helical" evidence="6">
    <location>
        <begin position="166"/>
        <end position="185"/>
    </location>
</feature>
<evidence type="ECO:0000256" key="2">
    <source>
        <dbReference type="ARBA" id="ARBA00022692"/>
    </source>
</evidence>
<evidence type="ECO:0000256" key="3">
    <source>
        <dbReference type="ARBA" id="ARBA00022989"/>
    </source>
</evidence>
<keyword evidence="3 6" id="KW-1133">Transmembrane helix</keyword>
<evidence type="ECO:0000313" key="9">
    <source>
        <dbReference type="Proteomes" id="UP000612055"/>
    </source>
</evidence>
<comment type="caution">
    <text evidence="8">The sequence shown here is derived from an EMBL/GenBank/DDBJ whole genome shotgun (WGS) entry which is preliminary data.</text>
</comment>
<reference evidence="8" key="1">
    <citation type="journal article" date="2020" name="bioRxiv">
        <title>Comparative genomics of Chlamydomonas.</title>
        <authorList>
            <person name="Craig R.J."/>
            <person name="Hasan A.R."/>
            <person name="Ness R.W."/>
            <person name="Keightley P.D."/>
        </authorList>
    </citation>
    <scope>NUCLEOTIDE SEQUENCE</scope>
    <source>
        <strain evidence="8">CCAP 11/70</strain>
    </source>
</reference>
<keyword evidence="2 6" id="KW-0812">Transmembrane</keyword>
<dbReference type="AlphaFoldDB" id="A0A835Y604"/>
<keyword evidence="9" id="KW-1185">Reference proteome</keyword>
<feature type="transmembrane region" description="Helical" evidence="6">
    <location>
        <begin position="109"/>
        <end position="134"/>
    </location>
</feature>
<evidence type="ECO:0000313" key="8">
    <source>
        <dbReference type="EMBL" id="KAG2496800.1"/>
    </source>
</evidence>
<evidence type="ECO:0000256" key="6">
    <source>
        <dbReference type="SAM" id="Phobius"/>
    </source>
</evidence>
<dbReference type="EMBL" id="JAEHOE010000017">
    <property type="protein sequence ID" value="KAG2496800.1"/>
    <property type="molecule type" value="Genomic_DNA"/>
</dbReference>
<dbReference type="PANTHER" id="PTHR11132">
    <property type="entry name" value="SOLUTE CARRIER FAMILY 35"/>
    <property type="match status" value="1"/>
</dbReference>
<evidence type="ECO:0000256" key="4">
    <source>
        <dbReference type="ARBA" id="ARBA00023136"/>
    </source>
</evidence>
<dbReference type="OrthoDB" id="18894at2759"/>
<feature type="region of interest" description="Disordered" evidence="5">
    <location>
        <begin position="512"/>
        <end position="551"/>
    </location>
</feature>
<feature type="transmembrane region" description="Helical" evidence="6">
    <location>
        <begin position="244"/>
        <end position="262"/>
    </location>
</feature>
<dbReference type="Proteomes" id="UP000612055">
    <property type="component" value="Unassembled WGS sequence"/>
</dbReference>
<comment type="subcellular location">
    <subcellularLocation>
        <location evidence="1">Membrane</location>
        <topology evidence="1">Multi-pass membrane protein</topology>
    </subcellularLocation>
</comment>
<dbReference type="SUPFAM" id="SSF103481">
    <property type="entry name" value="Multidrug resistance efflux transporter EmrE"/>
    <property type="match status" value="2"/>
</dbReference>
<dbReference type="GO" id="GO:0016020">
    <property type="term" value="C:membrane"/>
    <property type="evidence" value="ECO:0007669"/>
    <property type="project" value="UniProtKB-SubCell"/>
</dbReference>
<protein>
    <recommendedName>
        <fullName evidence="7">Sugar phosphate transporter domain-containing protein</fullName>
    </recommendedName>
</protein>
<feature type="region of interest" description="Disordered" evidence="5">
    <location>
        <begin position="343"/>
        <end position="378"/>
    </location>
</feature>
<feature type="domain" description="Sugar phosphate transporter" evidence="7">
    <location>
        <begin position="11"/>
        <end position="318"/>
    </location>
</feature>
<feature type="transmembrane region" description="Helical" evidence="6">
    <location>
        <begin position="301"/>
        <end position="320"/>
    </location>
</feature>